<protein>
    <submittedName>
        <fullName evidence="2">Uncharacterized protein</fullName>
    </submittedName>
</protein>
<keyword evidence="3" id="KW-1185">Reference proteome</keyword>
<feature type="compositionally biased region" description="Low complexity" evidence="1">
    <location>
        <begin position="1"/>
        <end position="19"/>
    </location>
</feature>
<reference evidence="3" key="1">
    <citation type="submission" date="2018-05" db="EMBL/GenBank/DDBJ databases">
        <title>Complete Genome Sequence of Methylobacterium sp. 17SD2-17.</title>
        <authorList>
            <person name="Srinivasan S."/>
        </authorList>
    </citation>
    <scope>NUCLEOTIDE SEQUENCE [LARGE SCALE GENOMIC DNA]</scope>
    <source>
        <strain evidence="3">17SD2-17</strain>
    </source>
</reference>
<dbReference type="Proteomes" id="UP000245926">
    <property type="component" value="Chromosome"/>
</dbReference>
<evidence type="ECO:0000256" key="1">
    <source>
        <dbReference type="SAM" id="MobiDB-lite"/>
    </source>
</evidence>
<proteinExistence type="predicted"/>
<sequence>MDSRAGAASEACEAGAEPADAMRRATHAQMATAMIDTCGGMVRSSRVAELRAARRTGRGEGRERLRTMRGNKHSHAPRPLVEDVTPSA</sequence>
<feature type="region of interest" description="Disordered" evidence="1">
    <location>
        <begin position="53"/>
        <end position="88"/>
    </location>
</feature>
<organism evidence="2 3">
    <name type="scientific">Methylobacterium durans</name>
    <dbReference type="NCBI Taxonomy" id="2202825"/>
    <lineage>
        <taxon>Bacteria</taxon>
        <taxon>Pseudomonadati</taxon>
        <taxon>Pseudomonadota</taxon>
        <taxon>Alphaproteobacteria</taxon>
        <taxon>Hyphomicrobiales</taxon>
        <taxon>Methylobacteriaceae</taxon>
        <taxon>Methylobacterium</taxon>
    </lineage>
</organism>
<dbReference type="EMBL" id="CP029550">
    <property type="protein sequence ID" value="AWN43348.1"/>
    <property type="molecule type" value="Genomic_DNA"/>
</dbReference>
<feature type="compositionally biased region" description="Basic and acidic residues" evidence="1">
    <location>
        <begin position="53"/>
        <end position="66"/>
    </location>
</feature>
<feature type="region of interest" description="Disordered" evidence="1">
    <location>
        <begin position="1"/>
        <end position="24"/>
    </location>
</feature>
<dbReference type="RefSeq" id="WP_109894065.1">
    <property type="nucleotide sequence ID" value="NZ_CP029550.1"/>
</dbReference>
<accession>A0A2U8WCM2</accession>
<name>A0A2U8WCM2_9HYPH</name>
<feature type="compositionally biased region" description="Basic residues" evidence="1">
    <location>
        <begin position="67"/>
        <end position="76"/>
    </location>
</feature>
<evidence type="ECO:0000313" key="2">
    <source>
        <dbReference type="EMBL" id="AWN43348.1"/>
    </source>
</evidence>
<dbReference type="KEGG" id="mets:DK389_26110"/>
<evidence type="ECO:0000313" key="3">
    <source>
        <dbReference type="Proteomes" id="UP000245926"/>
    </source>
</evidence>
<dbReference type="AlphaFoldDB" id="A0A2U8WCM2"/>
<gene>
    <name evidence="2" type="ORF">DK389_26110</name>
</gene>